<dbReference type="Proteomes" id="UP000677180">
    <property type="component" value="Chromosome"/>
</dbReference>
<dbReference type="PROSITE" id="PS51257">
    <property type="entry name" value="PROKAR_LIPOPROTEIN"/>
    <property type="match status" value="1"/>
</dbReference>
<proteinExistence type="predicted"/>
<evidence type="ECO:0000313" key="3">
    <source>
        <dbReference type="EMBL" id="QUC12492.1"/>
    </source>
</evidence>
<organism evidence="3 4">
    <name type="scientific">Arachnia propionica</name>
    <dbReference type="NCBI Taxonomy" id="1750"/>
    <lineage>
        <taxon>Bacteria</taxon>
        <taxon>Bacillati</taxon>
        <taxon>Actinomycetota</taxon>
        <taxon>Actinomycetes</taxon>
        <taxon>Propionibacteriales</taxon>
        <taxon>Propionibacteriaceae</taxon>
        <taxon>Arachnia</taxon>
    </lineage>
</organism>
<keyword evidence="2" id="KW-0732">Signal</keyword>
<dbReference type="EMBL" id="CP072385">
    <property type="protein sequence ID" value="QUC12492.1"/>
    <property type="molecule type" value="Genomic_DNA"/>
</dbReference>
<evidence type="ECO:0000256" key="2">
    <source>
        <dbReference type="SAM" id="SignalP"/>
    </source>
</evidence>
<reference evidence="3" key="1">
    <citation type="submission" date="2021-03" db="EMBL/GenBank/DDBJ databases">
        <title>Human Oral Microbial Genomes.</title>
        <authorList>
            <person name="Johnston C.D."/>
            <person name="Chen T."/>
            <person name="Dewhirst F.E."/>
        </authorList>
    </citation>
    <scope>NUCLEOTIDE SEQUENCE</scope>
    <source>
        <strain evidence="3">F0714</strain>
    </source>
</reference>
<dbReference type="RefSeq" id="WP_014846692.1">
    <property type="nucleotide sequence ID" value="NZ_CP040007.1"/>
</dbReference>
<evidence type="ECO:0000256" key="1">
    <source>
        <dbReference type="SAM" id="MobiDB-lite"/>
    </source>
</evidence>
<protein>
    <recommendedName>
        <fullName evidence="5">Lipoprotein</fullName>
    </recommendedName>
</protein>
<evidence type="ECO:0008006" key="5">
    <source>
        <dbReference type="Google" id="ProtNLM"/>
    </source>
</evidence>
<dbReference type="Pfam" id="PF20316">
    <property type="entry name" value="DUF6612"/>
    <property type="match status" value="1"/>
</dbReference>
<feature type="chain" id="PRO_5044256498" description="Lipoprotein" evidence="2">
    <location>
        <begin position="20"/>
        <end position="282"/>
    </location>
</feature>
<gene>
    <name evidence="3" type="ORF">J5A53_07485</name>
</gene>
<feature type="signal peptide" evidence="2">
    <location>
        <begin position="1"/>
        <end position="19"/>
    </location>
</feature>
<evidence type="ECO:0000313" key="4">
    <source>
        <dbReference type="Proteomes" id="UP000677180"/>
    </source>
</evidence>
<sequence>MVRRCFLAVLICAALVAAACGRAAQQIESDPALDAQGILSRALNQGKSEQLISDHDQTVKMNTVLNTSMDGATVTLNMSLDSKQSGEQRMSEVGAEIKVSAGAGRNNSAKFYVLFQQEENKYHAYARLEKGSTSSKRGQEVLSEEGMQDVLGQVQESSMASVEMYAENPEKIAAKEDNGTYVVQLVPSHEALMKILNRSGSGGQIDDLSNSYCLLTLTVDKSTYRMKNFTMELNADVTVQGKKAKMDLKVDMTSDETQEVTLSVPPDLQDAPETSLKTFFSS</sequence>
<dbReference type="InterPro" id="IPR046720">
    <property type="entry name" value="DUF6612"/>
</dbReference>
<feature type="region of interest" description="Disordered" evidence="1">
    <location>
        <begin position="254"/>
        <end position="282"/>
    </location>
</feature>
<name>A0AB37I1K0_9ACTN</name>
<accession>A0AB37I1K0</accession>
<dbReference type="AlphaFoldDB" id="A0AB37I1K0"/>